<reference evidence="1" key="1">
    <citation type="submission" date="2021-06" db="EMBL/GenBank/DDBJ databases">
        <authorList>
            <person name="Kallberg Y."/>
            <person name="Tangrot J."/>
            <person name="Rosling A."/>
        </authorList>
    </citation>
    <scope>NUCLEOTIDE SEQUENCE</scope>
    <source>
        <strain evidence="1">AU212A</strain>
    </source>
</reference>
<evidence type="ECO:0000313" key="1">
    <source>
        <dbReference type="EMBL" id="CAG8438195.1"/>
    </source>
</evidence>
<keyword evidence="2" id="KW-1185">Reference proteome</keyword>
<accession>A0ACA9JV77</accession>
<protein>
    <submittedName>
        <fullName evidence="1">5663_t:CDS:1</fullName>
    </submittedName>
</protein>
<name>A0ACA9JV77_9GLOM</name>
<comment type="caution">
    <text evidence="1">The sequence shown here is derived from an EMBL/GenBank/DDBJ whole genome shotgun (WGS) entry which is preliminary data.</text>
</comment>
<proteinExistence type="predicted"/>
<dbReference type="EMBL" id="CAJVPM010000203">
    <property type="protein sequence ID" value="CAG8438195.1"/>
    <property type="molecule type" value="Genomic_DNA"/>
</dbReference>
<dbReference type="Proteomes" id="UP000789860">
    <property type="component" value="Unassembled WGS sequence"/>
</dbReference>
<sequence length="472" mass="53490">MKYVSTSLNEKYLMDSLVKSKFFTSSALILFTSILVYQYITFGPFAPLQCQLLRIGCLDTEIHGYVAPEFIDVKKAFIKNFENGYEIGSSVAVYYDGNLVVDLQGGYADLEAKRKYDNNTLQPVFSSTKVMSAIMIAYLVDRGFLDYNKKVSTYWPEFAQGNKENVTLLDLVNHRAGLSYLNTKVTKSDLEDLDKFAKTLASQPHSFNGVSSRAYHATTVGWYLNEIVRRVDPKHRTIGKIISDEILEQYDLEFYLLLPPNFISRVAKLYEISKIRGIFDMFNVFFEWWIGMIPNSYFSEFNDKESVMYKTFQPSGPFKISDFSDLETLTVEWPSVNGITNAKSMAKLGAIIVNNGQPINSVTYKPLISKSTIDLMSTKLPETFDHVLYKNITPASGGFAYLRYPGIEDVEFIGWGGYGGSSFIWNRELGISFGYAMNGLLPPKYGKTGDLRLWSVLKEVVNVAKKLKKEQA</sequence>
<gene>
    <name evidence="1" type="ORF">SCALOS_LOCUS425</name>
</gene>
<evidence type="ECO:0000313" key="2">
    <source>
        <dbReference type="Proteomes" id="UP000789860"/>
    </source>
</evidence>
<organism evidence="1 2">
    <name type="scientific">Scutellospora calospora</name>
    <dbReference type="NCBI Taxonomy" id="85575"/>
    <lineage>
        <taxon>Eukaryota</taxon>
        <taxon>Fungi</taxon>
        <taxon>Fungi incertae sedis</taxon>
        <taxon>Mucoromycota</taxon>
        <taxon>Glomeromycotina</taxon>
        <taxon>Glomeromycetes</taxon>
        <taxon>Diversisporales</taxon>
        <taxon>Gigasporaceae</taxon>
        <taxon>Scutellospora</taxon>
    </lineage>
</organism>